<keyword evidence="5" id="KW-0414">Isoprene biosynthesis</keyword>
<dbReference type="PANTHER" id="PTHR30426:SF0">
    <property type="entry name" value="4-HYDROXY-3-METHYLBUT-2-ENYL DIPHOSPHATE REDUCTASE"/>
    <property type="match status" value="1"/>
</dbReference>
<dbReference type="AlphaFoldDB" id="A0A9D1TX42"/>
<feature type="binding site" evidence="5">
    <location>
        <position position="41"/>
    </location>
    <ligand>
        <name>(2E)-4-hydroxy-3-methylbut-2-enyl diphosphate</name>
        <dbReference type="ChEBI" id="CHEBI:128753"/>
    </ligand>
</feature>
<protein>
    <recommendedName>
        <fullName evidence="5">4-hydroxy-3-methylbut-2-enyl diphosphate reductase</fullName>
        <shortName evidence="5">HMBPP reductase</shortName>
        <ecNumber evidence="5">1.17.7.4</ecNumber>
    </recommendedName>
</protein>
<comment type="function">
    <text evidence="5">Catalyzes the conversion of 1-hydroxy-2-methyl-2-(E)-butenyl 4-diphosphate (HMBPP) into a mixture of isopentenyl diphosphate (IPP) and dimethylallyl diphosphate (DMAPP). Acts in the terminal step of the DOXP/MEP pathway for isoprenoid precursor biosynthesis.</text>
</comment>
<feature type="binding site" evidence="5">
    <location>
        <position position="75"/>
    </location>
    <ligand>
        <name>isopentenyl diphosphate</name>
        <dbReference type="ChEBI" id="CHEBI:128769"/>
    </ligand>
</feature>
<feature type="binding site" evidence="5">
    <location>
        <position position="227"/>
    </location>
    <ligand>
        <name>dimethylallyl diphosphate</name>
        <dbReference type="ChEBI" id="CHEBI:57623"/>
    </ligand>
</feature>
<feature type="binding site" evidence="5">
    <location>
        <position position="226"/>
    </location>
    <ligand>
        <name>dimethylallyl diphosphate</name>
        <dbReference type="ChEBI" id="CHEBI:57623"/>
    </ligand>
</feature>
<feature type="binding site" evidence="5">
    <location>
        <position position="41"/>
    </location>
    <ligand>
        <name>dimethylallyl diphosphate</name>
        <dbReference type="ChEBI" id="CHEBI:57623"/>
    </ligand>
</feature>
<dbReference type="GO" id="GO:0016114">
    <property type="term" value="P:terpenoid biosynthetic process"/>
    <property type="evidence" value="ECO:0007669"/>
    <property type="project" value="UniProtKB-UniRule"/>
</dbReference>
<keyword evidence="1 5" id="KW-0004">4Fe-4S</keyword>
<feature type="binding site" evidence="5">
    <location>
        <position position="270"/>
    </location>
    <ligand>
        <name>(2E)-4-hydroxy-3-methylbut-2-enyl diphosphate</name>
        <dbReference type="ChEBI" id="CHEBI:128753"/>
    </ligand>
</feature>
<comment type="caution">
    <text evidence="6">The sequence shown here is derived from an EMBL/GenBank/DDBJ whole genome shotgun (WGS) entry which is preliminary data.</text>
</comment>
<keyword evidence="4 5" id="KW-0411">Iron-sulfur</keyword>
<dbReference type="EC" id="1.17.7.4" evidence="5"/>
<feature type="binding site" evidence="5">
    <location>
        <position position="228"/>
    </location>
    <ligand>
        <name>(2E)-4-hydroxy-3-methylbut-2-enyl diphosphate</name>
        <dbReference type="ChEBI" id="CHEBI:128753"/>
    </ligand>
</feature>
<evidence type="ECO:0000256" key="5">
    <source>
        <dbReference type="HAMAP-Rule" id="MF_00191"/>
    </source>
</evidence>
<feature type="binding site" evidence="5">
    <location>
        <position position="12"/>
    </location>
    <ligand>
        <name>[4Fe-4S] cluster</name>
        <dbReference type="ChEBI" id="CHEBI:49883"/>
    </ligand>
</feature>
<sequence length="288" mass="32007">MHIEIDEKSGFCFGVVKAITAAEELLSTREGGVWSLGDIVHNRVEVTRLEQLGLHTVEHDRLPELSGKCVLIRAHGEPPATYALAKRYGIELVDATCPVVAKLQERVRRAWEEMRTVGGQVVILGKPGHAEVVGLTGQTEEEAIVVQSLNDLERIDFSRPVCLLSQTTQSLSLFQAVREEILRRAYHPEQVTVHDTICRQVSNRGPHLQEFAARFDVVVFVSGSKSSNGKVLYGLCREANERTYKVEDASELRPEWFEGMQSVGVCGATSTPKWLMEEVAGAIARMTR</sequence>
<feature type="binding site" evidence="5">
    <location>
        <position position="167"/>
    </location>
    <ligand>
        <name>(2E)-4-hydroxy-3-methylbut-2-enyl diphosphate</name>
        <dbReference type="ChEBI" id="CHEBI:128753"/>
    </ligand>
</feature>
<proteinExistence type="inferred from homology"/>
<keyword evidence="5 6" id="KW-0560">Oxidoreductase</keyword>
<comment type="pathway">
    <text evidence="5">Isoprenoid biosynthesis; dimethylallyl diphosphate biosynthesis; dimethylallyl diphosphate from (2E)-4-hydroxy-3-methylbutenyl diphosphate: step 1/1.</text>
</comment>
<dbReference type="InterPro" id="IPR003451">
    <property type="entry name" value="LytB/IspH"/>
</dbReference>
<feature type="binding site" evidence="5">
    <location>
        <position position="129"/>
    </location>
    <ligand>
        <name>isopentenyl diphosphate</name>
        <dbReference type="ChEBI" id="CHEBI:128769"/>
    </ligand>
</feature>
<dbReference type="NCBIfam" id="NF002187">
    <property type="entry name" value="PRK01045.1-1"/>
    <property type="match status" value="1"/>
</dbReference>
<comment type="pathway">
    <text evidence="5">Isoprenoid biosynthesis; isopentenyl diphosphate biosynthesis via DXP pathway; isopentenyl diphosphate from 1-deoxy-D-xylulose 5-phosphate: step 6/6.</text>
</comment>
<feature type="binding site" evidence="5">
    <location>
        <position position="228"/>
    </location>
    <ligand>
        <name>isopentenyl diphosphate</name>
        <dbReference type="ChEBI" id="CHEBI:128769"/>
    </ligand>
</feature>
<evidence type="ECO:0000256" key="3">
    <source>
        <dbReference type="ARBA" id="ARBA00023004"/>
    </source>
</evidence>
<dbReference type="Gene3D" id="3.40.1010.20">
    <property type="entry name" value="4-hydroxy-3-methylbut-2-enyl diphosphate reductase, catalytic domain"/>
    <property type="match status" value="2"/>
</dbReference>
<feature type="binding site" evidence="5">
    <location>
        <position position="75"/>
    </location>
    <ligand>
        <name>dimethylallyl diphosphate</name>
        <dbReference type="ChEBI" id="CHEBI:57623"/>
    </ligand>
</feature>
<dbReference type="GO" id="GO:0051745">
    <property type="term" value="F:4-hydroxy-3-methylbut-2-enyl diphosphate reductase activity"/>
    <property type="evidence" value="ECO:0007669"/>
    <property type="project" value="UniProtKB-UniRule"/>
</dbReference>
<feature type="binding site" evidence="5">
    <location>
        <position position="270"/>
    </location>
    <ligand>
        <name>isopentenyl diphosphate</name>
        <dbReference type="ChEBI" id="CHEBI:128769"/>
    </ligand>
</feature>
<dbReference type="HAMAP" id="MF_00191">
    <property type="entry name" value="IspH"/>
    <property type="match status" value="1"/>
</dbReference>
<comment type="similarity">
    <text evidence="5">Belongs to the IspH family.</text>
</comment>
<feature type="binding site" evidence="5">
    <location>
        <position position="270"/>
    </location>
    <ligand>
        <name>dimethylallyl diphosphate</name>
        <dbReference type="ChEBI" id="CHEBI:57623"/>
    </ligand>
</feature>
<keyword evidence="2 5" id="KW-0479">Metal-binding</keyword>
<dbReference type="Proteomes" id="UP000823926">
    <property type="component" value="Unassembled WGS sequence"/>
</dbReference>
<dbReference type="EMBL" id="DXHL01000006">
    <property type="protein sequence ID" value="HIW10098.1"/>
    <property type="molecule type" value="Genomic_DNA"/>
</dbReference>
<dbReference type="PANTHER" id="PTHR30426">
    <property type="entry name" value="4-HYDROXY-3-METHYLBUT-2-ENYL DIPHOSPHATE REDUCTASE"/>
    <property type="match status" value="1"/>
</dbReference>
<reference evidence="6" key="2">
    <citation type="submission" date="2021-04" db="EMBL/GenBank/DDBJ databases">
        <authorList>
            <person name="Gilroy R."/>
        </authorList>
    </citation>
    <scope>NUCLEOTIDE SEQUENCE</scope>
    <source>
        <strain evidence="6">ChiBcec15-1070</strain>
    </source>
</reference>
<feature type="binding site" evidence="5">
    <location>
        <position position="226"/>
    </location>
    <ligand>
        <name>(2E)-4-hydroxy-3-methylbut-2-enyl diphosphate</name>
        <dbReference type="ChEBI" id="CHEBI:128753"/>
    </ligand>
</feature>
<evidence type="ECO:0000313" key="6">
    <source>
        <dbReference type="EMBL" id="HIW10098.1"/>
    </source>
</evidence>
<feature type="binding site" evidence="5">
    <location>
        <position position="129"/>
    </location>
    <ligand>
        <name>(2E)-4-hydroxy-3-methylbut-2-enyl diphosphate</name>
        <dbReference type="ChEBI" id="CHEBI:128753"/>
    </ligand>
</feature>
<name>A0A9D1TX42_9BACT</name>
<feature type="binding site" evidence="5">
    <location>
        <position position="226"/>
    </location>
    <ligand>
        <name>isopentenyl diphosphate</name>
        <dbReference type="ChEBI" id="CHEBI:128769"/>
    </ligand>
</feature>
<comment type="cofactor">
    <cofactor evidence="5">
        <name>[4Fe-4S] cluster</name>
        <dbReference type="ChEBI" id="CHEBI:49883"/>
    </cofactor>
    <text evidence="5">Binds 1 [4Fe-4S] cluster per subunit.</text>
</comment>
<dbReference type="GO" id="GO:0051539">
    <property type="term" value="F:4 iron, 4 sulfur cluster binding"/>
    <property type="evidence" value="ECO:0007669"/>
    <property type="project" value="UniProtKB-UniRule"/>
</dbReference>
<feature type="binding site" evidence="5">
    <location>
        <position position="227"/>
    </location>
    <ligand>
        <name>isopentenyl diphosphate</name>
        <dbReference type="ChEBI" id="CHEBI:128769"/>
    </ligand>
</feature>
<feature type="binding site" evidence="5">
    <location>
        <position position="228"/>
    </location>
    <ligand>
        <name>dimethylallyl diphosphate</name>
        <dbReference type="ChEBI" id="CHEBI:57623"/>
    </ligand>
</feature>
<feature type="binding site" evidence="5">
    <location>
        <position position="97"/>
    </location>
    <ligand>
        <name>[4Fe-4S] cluster</name>
        <dbReference type="ChEBI" id="CHEBI:49883"/>
    </ligand>
</feature>
<feature type="binding site" evidence="5">
    <location>
        <position position="227"/>
    </location>
    <ligand>
        <name>(2E)-4-hydroxy-3-methylbut-2-enyl diphosphate</name>
        <dbReference type="ChEBI" id="CHEBI:128753"/>
    </ligand>
</feature>
<gene>
    <name evidence="5" type="primary">ispH</name>
    <name evidence="6" type="ORF">H9888_01230</name>
</gene>
<accession>A0A9D1TX42</accession>
<evidence type="ECO:0000256" key="4">
    <source>
        <dbReference type="ARBA" id="ARBA00023014"/>
    </source>
</evidence>
<comment type="catalytic activity">
    <reaction evidence="5">
        <text>dimethylallyl diphosphate + 2 oxidized [2Fe-2S]-[ferredoxin] + H2O = (2E)-4-hydroxy-3-methylbut-2-enyl diphosphate + 2 reduced [2Fe-2S]-[ferredoxin] + 2 H(+)</text>
        <dbReference type="Rhea" id="RHEA:24825"/>
        <dbReference type="Rhea" id="RHEA-COMP:10000"/>
        <dbReference type="Rhea" id="RHEA-COMP:10001"/>
        <dbReference type="ChEBI" id="CHEBI:15377"/>
        <dbReference type="ChEBI" id="CHEBI:15378"/>
        <dbReference type="ChEBI" id="CHEBI:33737"/>
        <dbReference type="ChEBI" id="CHEBI:33738"/>
        <dbReference type="ChEBI" id="CHEBI:57623"/>
        <dbReference type="ChEBI" id="CHEBI:128753"/>
        <dbReference type="EC" id="1.17.7.4"/>
    </reaction>
</comment>
<comment type="catalytic activity">
    <reaction evidence="5">
        <text>isopentenyl diphosphate + 2 oxidized [2Fe-2S]-[ferredoxin] + H2O = (2E)-4-hydroxy-3-methylbut-2-enyl diphosphate + 2 reduced [2Fe-2S]-[ferredoxin] + 2 H(+)</text>
        <dbReference type="Rhea" id="RHEA:24488"/>
        <dbReference type="Rhea" id="RHEA-COMP:10000"/>
        <dbReference type="Rhea" id="RHEA-COMP:10001"/>
        <dbReference type="ChEBI" id="CHEBI:15377"/>
        <dbReference type="ChEBI" id="CHEBI:15378"/>
        <dbReference type="ChEBI" id="CHEBI:33737"/>
        <dbReference type="ChEBI" id="CHEBI:33738"/>
        <dbReference type="ChEBI" id="CHEBI:128753"/>
        <dbReference type="ChEBI" id="CHEBI:128769"/>
        <dbReference type="EC" id="1.17.7.4"/>
    </reaction>
</comment>
<keyword evidence="3 5" id="KW-0408">Iron</keyword>
<dbReference type="NCBIfam" id="TIGR00216">
    <property type="entry name" value="ispH_lytB"/>
    <property type="match status" value="1"/>
</dbReference>
<evidence type="ECO:0000313" key="7">
    <source>
        <dbReference type="Proteomes" id="UP000823926"/>
    </source>
</evidence>
<dbReference type="Pfam" id="PF02401">
    <property type="entry name" value="LYTB"/>
    <property type="match status" value="1"/>
</dbReference>
<dbReference type="GO" id="GO:0050992">
    <property type="term" value="P:dimethylallyl diphosphate biosynthetic process"/>
    <property type="evidence" value="ECO:0007669"/>
    <property type="project" value="UniProtKB-UniRule"/>
</dbReference>
<reference evidence="6" key="1">
    <citation type="journal article" date="2021" name="PeerJ">
        <title>Extensive microbial diversity within the chicken gut microbiome revealed by metagenomics and culture.</title>
        <authorList>
            <person name="Gilroy R."/>
            <person name="Ravi A."/>
            <person name="Getino M."/>
            <person name="Pursley I."/>
            <person name="Horton D.L."/>
            <person name="Alikhan N.F."/>
            <person name="Baker D."/>
            <person name="Gharbi K."/>
            <person name="Hall N."/>
            <person name="Watson M."/>
            <person name="Adriaenssens E.M."/>
            <person name="Foster-Nyarko E."/>
            <person name="Jarju S."/>
            <person name="Secka A."/>
            <person name="Antonio M."/>
            <person name="Oren A."/>
            <person name="Chaudhuri R.R."/>
            <person name="La Ragione R."/>
            <person name="Hildebrand F."/>
            <person name="Pallen M.J."/>
        </authorList>
    </citation>
    <scope>NUCLEOTIDE SEQUENCE</scope>
    <source>
        <strain evidence="6">ChiBcec15-1070</strain>
    </source>
</reference>
<feature type="binding site" evidence="5">
    <location>
        <position position="41"/>
    </location>
    <ligand>
        <name>isopentenyl diphosphate</name>
        <dbReference type="ChEBI" id="CHEBI:128769"/>
    </ligand>
</feature>
<feature type="binding site" evidence="5">
    <location>
        <position position="198"/>
    </location>
    <ligand>
        <name>[4Fe-4S] cluster</name>
        <dbReference type="ChEBI" id="CHEBI:49883"/>
    </ligand>
</feature>
<dbReference type="GO" id="GO:0046872">
    <property type="term" value="F:metal ion binding"/>
    <property type="evidence" value="ECO:0007669"/>
    <property type="project" value="UniProtKB-KW"/>
</dbReference>
<dbReference type="CDD" id="cd13944">
    <property type="entry name" value="lytB_ispH"/>
    <property type="match status" value="1"/>
</dbReference>
<feature type="binding site" evidence="5">
    <location>
        <position position="129"/>
    </location>
    <ligand>
        <name>dimethylallyl diphosphate</name>
        <dbReference type="ChEBI" id="CHEBI:57623"/>
    </ligand>
</feature>
<evidence type="ECO:0000256" key="2">
    <source>
        <dbReference type="ARBA" id="ARBA00022723"/>
    </source>
</evidence>
<dbReference type="Gene3D" id="3.40.50.11270">
    <property type="match status" value="1"/>
</dbReference>
<organism evidence="6 7">
    <name type="scientific">Candidatus Rikenella faecigallinarum</name>
    <dbReference type="NCBI Taxonomy" id="2838745"/>
    <lineage>
        <taxon>Bacteria</taxon>
        <taxon>Pseudomonadati</taxon>
        <taxon>Bacteroidota</taxon>
        <taxon>Bacteroidia</taxon>
        <taxon>Bacteroidales</taxon>
        <taxon>Rikenellaceae</taxon>
        <taxon>Rikenella</taxon>
    </lineage>
</organism>
<evidence type="ECO:0000256" key="1">
    <source>
        <dbReference type="ARBA" id="ARBA00022485"/>
    </source>
</evidence>
<dbReference type="GO" id="GO:0019288">
    <property type="term" value="P:isopentenyl diphosphate biosynthetic process, methylerythritol 4-phosphate pathway"/>
    <property type="evidence" value="ECO:0007669"/>
    <property type="project" value="UniProtKB-UniRule"/>
</dbReference>
<feature type="binding site" evidence="5">
    <location>
        <position position="75"/>
    </location>
    <ligand>
        <name>(2E)-4-hydroxy-3-methylbut-2-enyl diphosphate</name>
        <dbReference type="ChEBI" id="CHEBI:128753"/>
    </ligand>
</feature>
<feature type="active site" description="Proton donor" evidence="5">
    <location>
        <position position="131"/>
    </location>
</feature>